<protein>
    <submittedName>
        <fullName evidence="2">Uncharacterized protein</fullName>
    </submittedName>
</protein>
<evidence type="ECO:0000313" key="2">
    <source>
        <dbReference type="EMBL" id="SNV47659.1"/>
    </source>
</evidence>
<accession>A0A239XKZ7</accession>
<dbReference type="EMBL" id="LT906454">
    <property type="protein sequence ID" value="SNV47659.1"/>
    <property type="molecule type" value="Genomic_DNA"/>
</dbReference>
<evidence type="ECO:0000313" key="3">
    <source>
        <dbReference type="Proteomes" id="UP000215144"/>
    </source>
</evidence>
<reference evidence="2 3" key="1">
    <citation type="submission" date="2017-06" db="EMBL/GenBank/DDBJ databases">
        <authorList>
            <consortium name="Pathogen Informatics"/>
        </authorList>
    </citation>
    <scope>NUCLEOTIDE SEQUENCE [LARGE SCALE GENOMIC DNA]</scope>
    <source>
        <strain evidence="2 3">NCTC11291</strain>
    </source>
</reference>
<gene>
    <name evidence="2" type="ORF">SAMEA4504048_02402</name>
</gene>
<sequence>MRGLKYIIYPITFLTLMFLLSDIAFTIRNIILLVLASLGFGSAILKLYDLYK</sequence>
<feature type="transmembrane region" description="Helical" evidence="1">
    <location>
        <begin position="6"/>
        <end position="25"/>
    </location>
</feature>
<feature type="transmembrane region" description="Helical" evidence="1">
    <location>
        <begin position="30"/>
        <end position="48"/>
    </location>
</feature>
<keyword evidence="1" id="KW-0472">Membrane</keyword>
<dbReference type="AlphaFoldDB" id="A0A239XKZ7"/>
<keyword evidence="1" id="KW-1133">Transmembrane helix</keyword>
<proteinExistence type="predicted"/>
<evidence type="ECO:0000256" key="1">
    <source>
        <dbReference type="SAM" id="Phobius"/>
    </source>
</evidence>
<dbReference type="Proteomes" id="UP000215144">
    <property type="component" value="Chromosome 1"/>
</dbReference>
<dbReference type="KEGG" id="saco:SAME_02402"/>
<keyword evidence="1" id="KW-0812">Transmembrane</keyword>
<name>A0A239XKZ7_STRAI</name>
<organism evidence="2 3">
    <name type="scientific">Streptococcus acidominimus</name>
    <dbReference type="NCBI Taxonomy" id="1326"/>
    <lineage>
        <taxon>Bacteria</taxon>
        <taxon>Bacillati</taxon>
        <taxon>Bacillota</taxon>
        <taxon>Bacilli</taxon>
        <taxon>Lactobacillales</taxon>
        <taxon>Streptococcaceae</taxon>
        <taxon>Streptococcus</taxon>
    </lineage>
</organism>